<dbReference type="EMBL" id="JAUDFV010000153">
    <property type="protein sequence ID" value="KAL2716950.1"/>
    <property type="molecule type" value="Genomic_DNA"/>
</dbReference>
<reference evidence="1 2" key="1">
    <citation type="journal article" date="2024" name="Ann. Entomol. Soc. Am.">
        <title>Genomic analyses of the southern and eastern yellowjacket wasps (Hymenoptera: Vespidae) reveal evolutionary signatures of social life.</title>
        <authorList>
            <person name="Catto M.A."/>
            <person name="Caine P.B."/>
            <person name="Orr S.E."/>
            <person name="Hunt B.G."/>
            <person name="Goodisman M.A.D."/>
        </authorList>
    </citation>
    <scope>NUCLEOTIDE SEQUENCE [LARGE SCALE GENOMIC DNA]</scope>
    <source>
        <strain evidence="1">233</strain>
        <tissue evidence="1">Head and thorax</tissue>
    </source>
</reference>
<gene>
    <name evidence="1" type="ORF">V1478_012650</name>
</gene>
<evidence type="ECO:0000313" key="2">
    <source>
        <dbReference type="Proteomes" id="UP001607302"/>
    </source>
</evidence>
<dbReference type="AlphaFoldDB" id="A0ABD2AAU7"/>
<sequence>MVKPFFWSRPAYDICMTCLKFKYDFQNIEQNANNVIESFNTLCGFTSDSLNLSTLGARKFRFLPVISTLLSKCLQAASYPREGCNDVCTIPIELDLCTSIVVLGYRFEKTRVKRNI</sequence>
<keyword evidence="2" id="KW-1185">Reference proteome</keyword>
<name>A0ABD2AAU7_VESSQ</name>
<accession>A0ABD2AAU7</accession>
<dbReference type="Proteomes" id="UP001607302">
    <property type="component" value="Unassembled WGS sequence"/>
</dbReference>
<comment type="caution">
    <text evidence="1">The sequence shown here is derived from an EMBL/GenBank/DDBJ whole genome shotgun (WGS) entry which is preliminary data.</text>
</comment>
<evidence type="ECO:0000313" key="1">
    <source>
        <dbReference type="EMBL" id="KAL2716950.1"/>
    </source>
</evidence>
<protein>
    <submittedName>
        <fullName evidence="1">Uncharacterized protein</fullName>
    </submittedName>
</protein>
<organism evidence="1 2">
    <name type="scientific">Vespula squamosa</name>
    <name type="common">Southern yellow jacket</name>
    <name type="synonym">Wasp</name>
    <dbReference type="NCBI Taxonomy" id="30214"/>
    <lineage>
        <taxon>Eukaryota</taxon>
        <taxon>Metazoa</taxon>
        <taxon>Ecdysozoa</taxon>
        <taxon>Arthropoda</taxon>
        <taxon>Hexapoda</taxon>
        <taxon>Insecta</taxon>
        <taxon>Pterygota</taxon>
        <taxon>Neoptera</taxon>
        <taxon>Endopterygota</taxon>
        <taxon>Hymenoptera</taxon>
        <taxon>Apocrita</taxon>
        <taxon>Aculeata</taxon>
        <taxon>Vespoidea</taxon>
        <taxon>Vespidae</taxon>
        <taxon>Vespinae</taxon>
        <taxon>Vespula</taxon>
    </lineage>
</organism>
<proteinExistence type="predicted"/>